<dbReference type="Gene3D" id="3.40.960.10">
    <property type="entry name" value="VSR Endonuclease"/>
    <property type="match status" value="1"/>
</dbReference>
<dbReference type="PANTHER" id="PTHR38590">
    <property type="entry name" value="BLL0828 PROTEIN"/>
    <property type="match status" value="1"/>
</dbReference>
<keyword evidence="2" id="KW-0378">Hydrolase</keyword>
<comment type="caution">
    <text evidence="2">The sequence shown here is derived from an EMBL/GenBank/DDBJ whole genome shotgun (WGS) entry which is preliminary data.</text>
</comment>
<accession>A0A7Y0FV42</accession>
<sequence>MPHHAVPQTNRRHARQMRKTMTDAELKFWNAVRAHRLMGLSFRRQLPIDGYIVDFACPEYKLVIEIDGSTHGHGQQITRDVLRDERLSRLGWHVIRVTNEEATRHLDDVCTHILRAIERANSD</sequence>
<dbReference type="AlphaFoldDB" id="A0A7Y0FV42"/>
<reference evidence="2 3" key="1">
    <citation type="submission" date="2020-04" db="EMBL/GenBank/DDBJ databases">
        <title>Rhizobium sp. S-51 isolated from soil.</title>
        <authorList>
            <person name="Dahal R.H."/>
        </authorList>
    </citation>
    <scope>NUCLEOTIDE SEQUENCE [LARGE SCALE GENOMIC DNA]</scope>
    <source>
        <strain evidence="2 3">S-51</strain>
    </source>
</reference>
<dbReference type="InterPro" id="IPR011335">
    <property type="entry name" value="Restrct_endonuc-II-like"/>
</dbReference>
<keyword evidence="2" id="KW-0255">Endonuclease</keyword>
<dbReference type="RefSeq" id="WP_169587334.1">
    <property type="nucleotide sequence ID" value="NZ_JABBGK010000001.1"/>
</dbReference>
<protein>
    <submittedName>
        <fullName evidence="2">Endonuclease domain-containing protein</fullName>
    </submittedName>
</protein>
<dbReference type="CDD" id="cd01038">
    <property type="entry name" value="Endonuclease_DUF559"/>
    <property type="match status" value="1"/>
</dbReference>
<dbReference type="Proteomes" id="UP000541470">
    <property type="component" value="Unassembled WGS sequence"/>
</dbReference>
<keyword evidence="3" id="KW-1185">Reference proteome</keyword>
<dbReference type="PANTHER" id="PTHR38590:SF1">
    <property type="entry name" value="BLL0828 PROTEIN"/>
    <property type="match status" value="1"/>
</dbReference>
<dbReference type="GO" id="GO:0004519">
    <property type="term" value="F:endonuclease activity"/>
    <property type="evidence" value="ECO:0007669"/>
    <property type="project" value="UniProtKB-KW"/>
</dbReference>
<feature type="domain" description="DUF559" evidence="1">
    <location>
        <begin position="10"/>
        <end position="117"/>
    </location>
</feature>
<dbReference type="Pfam" id="PF04480">
    <property type="entry name" value="DUF559"/>
    <property type="match status" value="1"/>
</dbReference>
<dbReference type="InterPro" id="IPR007569">
    <property type="entry name" value="DUF559"/>
</dbReference>
<gene>
    <name evidence="2" type="ORF">HHL25_03565</name>
</gene>
<evidence type="ECO:0000259" key="1">
    <source>
        <dbReference type="Pfam" id="PF04480"/>
    </source>
</evidence>
<evidence type="ECO:0000313" key="3">
    <source>
        <dbReference type="Proteomes" id="UP000541470"/>
    </source>
</evidence>
<evidence type="ECO:0000313" key="2">
    <source>
        <dbReference type="EMBL" id="NML73199.1"/>
    </source>
</evidence>
<name>A0A7Y0FV42_9HYPH</name>
<proteinExistence type="predicted"/>
<dbReference type="EMBL" id="JABBGK010000001">
    <property type="protein sequence ID" value="NML73199.1"/>
    <property type="molecule type" value="Genomic_DNA"/>
</dbReference>
<dbReference type="SUPFAM" id="SSF52980">
    <property type="entry name" value="Restriction endonuclease-like"/>
    <property type="match status" value="1"/>
</dbReference>
<organism evidence="2 3">
    <name type="scientific">Rhizobium terricola</name>
    <dbReference type="NCBI Taxonomy" id="2728849"/>
    <lineage>
        <taxon>Bacteria</taxon>
        <taxon>Pseudomonadati</taxon>
        <taxon>Pseudomonadota</taxon>
        <taxon>Alphaproteobacteria</taxon>
        <taxon>Hyphomicrobiales</taxon>
        <taxon>Rhizobiaceae</taxon>
        <taxon>Rhizobium/Agrobacterium group</taxon>
        <taxon>Rhizobium</taxon>
    </lineage>
</organism>
<dbReference type="InterPro" id="IPR047216">
    <property type="entry name" value="Endonuclease_DUF559_bact"/>
</dbReference>
<keyword evidence="2" id="KW-0540">Nuclease</keyword>